<keyword evidence="2" id="KW-1185">Reference proteome</keyword>
<dbReference type="SUPFAM" id="SSF50969">
    <property type="entry name" value="YVTN repeat-like/Quinoprotein amine dehydrogenase"/>
    <property type="match status" value="1"/>
</dbReference>
<protein>
    <recommendedName>
        <fullName evidence="3">WD40 repeat protein</fullName>
    </recommendedName>
</protein>
<name>A0A2S6GKZ0_9PSEU</name>
<dbReference type="InterPro" id="IPR011044">
    <property type="entry name" value="Quino_amine_DH_bsu"/>
</dbReference>
<proteinExistence type="predicted"/>
<evidence type="ECO:0000313" key="1">
    <source>
        <dbReference type="EMBL" id="PPK65875.1"/>
    </source>
</evidence>
<comment type="caution">
    <text evidence="1">The sequence shown here is derived from an EMBL/GenBank/DDBJ whole genome shotgun (WGS) entry which is preliminary data.</text>
</comment>
<accession>A0A2S6GKZ0</accession>
<dbReference type="InterPro" id="IPR011042">
    <property type="entry name" value="6-blade_b-propeller_TolB-like"/>
</dbReference>
<evidence type="ECO:0008006" key="3">
    <source>
        <dbReference type="Google" id="ProtNLM"/>
    </source>
</evidence>
<dbReference type="Proteomes" id="UP000239203">
    <property type="component" value="Unassembled WGS sequence"/>
</dbReference>
<dbReference type="OrthoDB" id="128799at2"/>
<reference evidence="1 2" key="1">
    <citation type="submission" date="2018-02" db="EMBL/GenBank/DDBJ databases">
        <title>Genomic Encyclopedia of Archaeal and Bacterial Type Strains, Phase II (KMG-II): from individual species to whole genera.</title>
        <authorList>
            <person name="Goeker M."/>
        </authorList>
    </citation>
    <scope>NUCLEOTIDE SEQUENCE [LARGE SCALE GENOMIC DNA]</scope>
    <source>
        <strain evidence="1 2">YU 961-1</strain>
    </source>
</reference>
<sequence>MSGMRVLDIDDQGRLLIAVTDGDRRRLVEAGGKGAAGELTAATDLTAARYLPGERKVVVQHGDPGQLSLLKIGGRLRPLVGSPTHATELLAVLPGRIVYRTNRKHRLLYTVAIRNVLVGEEVAVYDRGGAVLEAAVSPNSRYIAIRLPRKLVLVDTMPVTEDDHVRLISPEPAERGRRNLRWLPDSTRLVATEYEADTARVVRYDVASESWHPVVVSLAADTTGWVAPDGRRVAVASANRLAFHQTENGRFLRAAELPAEITEDGFLWSPDSRAVAATTATGEIVRVTADSAGVETVSA</sequence>
<gene>
    <name evidence="1" type="ORF">CLV40_112137</name>
</gene>
<organism evidence="1 2">
    <name type="scientific">Actinokineospora auranticolor</name>
    <dbReference type="NCBI Taxonomy" id="155976"/>
    <lineage>
        <taxon>Bacteria</taxon>
        <taxon>Bacillati</taxon>
        <taxon>Actinomycetota</taxon>
        <taxon>Actinomycetes</taxon>
        <taxon>Pseudonocardiales</taxon>
        <taxon>Pseudonocardiaceae</taxon>
        <taxon>Actinokineospora</taxon>
    </lineage>
</organism>
<dbReference type="EMBL" id="PTIX01000012">
    <property type="protein sequence ID" value="PPK65875.1"/>
    <property type="molecule type" value="Genomic_DNA"/>
</dbReference>
<dbReference type="AlphaFoldDB" id="A0A2S6GKZ0"/>
<evidence type="ECO:0000313" key="2">
    <source>
        <dbReference type="Proteomes" id="UP000239203"/>
    </source>
</evidence>
<dbReference type="RefSeq" id="WP_146108171.1">
    <property type="nucleotide sequence ID" value="NZ_CP154825.1"/>
</dbReference>
<dbReference type="Gene3D" id="2.120.10.30">
    <property type="entry name" value="TolB, C-terminal domain"/>
    <property type="match status" value="1"/>
</dbReference>